<dbReference type="InterPro" id="IPR036291">
    <property type="entry name" value="NAD(P)-bd_dom_sf"/>
</dbReference>
<evidence type="ECO:0000259" key="7">
    <source>
        <dbReference type="Pfam" id="PF01232"/>
    </source>
</evidence>
<dbReference type="Proteomes" id="UP000198797">
    <property type="component" value="Unassembled WGS sequence"/>
</dbReference>
<dbReference type="PRINTS" id="PR00084">
    <property type="entry name" value="MTLDHDRGNASE"/>
</dbReference>
<dbReference type="PROSITE" id="PS00974">
    <property type="entry name" value="MANNITOL_DHGENASE"/>
    <property type="match status" value="1"/>
</dbReference>
<protein>
    <recommendedName>
        <fullName evidence="3">Mannitol-1-phosphate 5-dehydrogenase</fullName>
        <ecNumber evidence="2">1.1.1.17</ecNumber>
    </recommendedName>
</protein>
<evidence type="ECO:0000313" key="10">
    <source>
        <dbReference type="Proteomes" id="UP000198797"/>
    </source>
</evidence>
<dbReference type="InterPro" id="IPR013118">
    <property type="entry name" value="Mannitol_DH_C"/>
</dbReference>
<dbReference type="InterPro" id="IPR050988">
    <property type="entry name" value="Mannitol_DH/Oxidoreductase"/>
</dbReference>
<dbReference type="Pfam" id="PF01232">
    <property type="entry name" value="Mannitol_dh"/>
    <property type="match status" value="1"/>
</dbReference>
<evidence type="ECO:0000259" key="8">
    <source>
        <dbReference type="Pfam" id="PF08125"/>
    </source>
</evidence>
<dbReference type="PANTHER" id="PTHR43362:SF1">
    <property type="entry name" value="MANNITOL DEHYDROGENASE 2-RELATED"/>
    <property type="match status" value="1"/>
</dbReference>
<evidence type="ECO:0000256" key="5">
    <source>
        <dbReference type="ARBA" id="ARBA00023027"/>
    </source>
</evidence>
<dbReference type="SUPFAM" id="SSF48179">
    <property type="entry name" value="6-phosphogluconate dehydrogenase C-terminal domain-like"/>
    <property type="match status" value="1"/>
</dbReference>
<dbReference type="InterPro" id="IPR008927">
    <property type="entry name" value="6-PGluconate_DH-like_C_sf"/>
</dbReference>
<comment type="catalytic activity">
    <reaction evidence="6">
        <text>D-mannitol 1-phosphate + NAD(+) = beta-D-fructose 6-phosphate + NADH + H(+)</text>
        <dbReference type="Rhea" id="RHEA:19661"/>
        <dbReference type="ChEBI" id="CHEBI:15378"/>
        <dbReference type="ChEBI" id="CHEBI:57540"/>
        <dbReference type="ChEBI" id="CHEBI:57634"/>
        <dbReference type="ChEBI" id="CHEBI:57945"/>
        <dbReference type="ChEBI" id="CHEBI:61381"/>
        <dbReference type="EC" id="1.1.1.17"/>
    </reaction>
</comment>
<dbReference type="AlphaFoldDB" id="A0A1C5ARC9"/>
<dbReference type="OrthoDB" id="271711at2"/>
<dbReference type="InterPro" id="IPR013131">
    <property type="entry name" value="Mannitol_DH_N"/>
</dbReference>
<dbReference type="InterPro" id="IPR023027">
    <property type="entry name" value="Mannitol_DH_CS"/>
</dbReference>
<dbReference type="RefSeq" id="WP_091252949.1">
    <property type="nucleotide sequence ID" value="NZ_FMCU01000023.1"/>
</dbReference>
<evidence type="ECO:0000256" key="6">
    <source>
        <dbReference type="ARBA" id="ARBA00048615"/>
    </source>
</evidence>
<accession>A0A1C5ARC9</accession>
<evidence type="ECO:0000256" key="2">
    <source>
        <dbReference type="ARBA" id="ARBA00012939"/>
    </source>
</evidence>
<proteinExistence type="inferred from homology"/>
<evidence type="ECO:0000256" key="4">
    <source>
        <dbReference type="ARBA" id="ARBA00023002"/>
    </source>
</evidence>
<keyword evidence="4" id="KW-0560">Oxidoreductase</keyword>
<gene>
    <name evidence="9" type="ORF">GA0070216_12347</name>
</gene>
<dbReference type="EMBL" id="FMCU01000023">
    <property type="protein sequence ID" value="SCF47693.1"/>
    <property type="molecule type" value="Genomic_DNA"/>
</dbReference>
<keyword evidence="10" id="KW-1185">Reference proteome</keyword>
<dbReference type="InterPro" id="IPR013328">
    <property type="entry name" value="6PGD_dom2"/>
</dbReference>
<dbReference type="PANTHER" id="PTHR43362">
    <property type="entry name" value="MANNITOL DEHYDROGENASE DSF1-RELATED"/>
    <property type="match status" value="1"/>
</dbReference>
<dbReference type="GO" id="GO:0008926">
    <property type="term" value="F:mannitol-1-phosphate 5-dehydrogenase activity"/>
    <property type="evidence" value="ECO:0007669"/>
    <property type="project" value="UniProtKB-EC"/>
</dbReference>
<dbReference type="Pfam" id="PF08125">
    <property type="entry name" value="Mannitol_dh_C"/>
    <property type="match status" value="1"/>
</dbReference>
<reference evidence="10" key="1">
    <citation type="submission" date="2016-06" db="EMBL/GenBank/DDBJ databases">
        <authorList>
            <person name="Varghese N."/>
            <person name="Submissions Spin"/>
        </authorList>
    </citation>
    <scope>NUCLEOTIDE SEQUENCE [LARGE SCALE GENOMIC DNA]</scope>
    <source>
        <strain evidence="10">DSM 44100</strain>
    </source>
</reference>
<evidence type="ECO:0000256" key="3">
    <source>
        <dbReference type="ARBA" id="ARBA00016219"/>
    </source>
</evidence>
<evidence type="ECO:0000313" key="9">
    <source>
        <dbReference type="EMBL" id="SCF47693.1"/>
    </source>
</evidence>
<name>A0A1C5ARC9_9ACTN</name>
<dbReference type="Gene3D" id="3.40.50.720">
    <property type="entry name" value="NAD(P)-binding Rossmann-like Domain"/>
    <property type="match status" value="1"/>
</dbReference>
<organism evidence="9 10">
    <name type="scientific">Micromonospora matsumotoense</name>
    <dbReference type="NCBI Taxonomy" id="121616"/>
    <lineage>
        <taxon>Bacteria</taxon>
        <taxon>Bacillati</taxon>
        <taxon>Actinomycetota</taxon>
        <taxon>Actinomycetes</taxon>
        <taxon>Micromonosporales</taxon>
        <taxon>Micromonosporaceae</taxon>
        <taxon>Micromonospora</taxon>
    </lineage>
</organism>
<dbReference type="SUPFAM" id="SSF51735">
    <property type="entry name" value="NAD(P)-binding Rossmann-fold domains"/>
    <property type="match status" value="1"/>
</dbReference>
<keyword evidence="5" id="KW-0520">NAD</keyword>
<dbReference type="EC" id="1.1.1.17" evidence="2"/>
<dbReference type="GO" id="GO:0019594">
    <property type="term" value="P:mannitol metabolic process"/>
    <property type="evidence" value="ECO:0007669"/>
    <property type="project" value="InterPro"/>
</dbReference>
<sequence length="493" mass="51252">MSELDRTAVLNRSAVAALAAELRPVPAVQAAATGIVHLGLGAFARSHVFDFTADAVEAGGGDWGVLAVAPRSAATVAALRRQQLLSSVLIRGVAEDRIRVNGLLRDARCAAEEPAAVVAALADPAVRVVTLTITEAGYRVDPVTGVPRPDDAELANDLAALGRGIPDPDRVWRTAPGLLLAGLLARYRAGAAPVALVSCDNLVGNGAVLAAAVRGGAERIVAGAGDAARGGLLDWLADRVTFPDTVVDRITPASTEADREQAARLLGVRDEAVVVGEPYRQWAVVDDFPAGRPAWELAGARLVDDVAPYSAVKLRLLNAAHSLLAEMGLLLGCETVADALDRSVLADLAGRYLRSEAQPALDSPLDLTGYVETMLARFGHPRLAHRLDQIAVDGSQKLAQRIVPTIRVTGAGSRGLLVVAAWGVRCRRRVLAGVPLRDPRAAALAGAVTGADSAAGLLELLAPDLAADAGMRSALTERMAGLDRDPAGYLRSC</sequence>
<comment type="similarity">
    <text evidence="1">Belongs to the mannitol dehydrogenase family.</text>
</comment>
<dbReference type="STRING" id="121616.GA0070216_12347"/>
<feature type="domain" description="Mannitol dehydrogenase N-terminal" evidence="7">
    <location>
        <begin position="34"/>
        <end position="296"/>
    </location>
</feature>
<dbReference type="Gene3D" id="1.10.1040.10">
    <property type="entry name" value="N-(1-d-carboxylethyl)-l-norvaline Dehydrogenase, domain 2"/>
    <property type="match status" value="1"/>
</dbReference>
<feature type="domain" description="Mannitol dehydrogenase C-terminal" evidence="8">
    <location>
        <begin position="305"/>
        <end position="444"/>
    </location>
</feature>
<dbReference type="InterPro" id="IPR000669">
    <property type="entry name" value="Mannitol_DH"/>
</dbReference>
<evidence type="ECO:0000256" key="1">
    <source>
        <dbReference type="ARBA" id="ARBA00006541"/>
    </source>
</evidence>